<dbReference type="Gene3D" id="2.30.30.60">
    <property type="match status" value="1"/>
</dbReference>
<reference evidence="12" key="1">
    <citation type="journal article" date="2014" name="Int. J. Syst. Evol. Microbiol.">
        <title>Complete genome sequence of Corynebacterium casei LMG S-19264T (=DSM 44701T), isolated from a smear-ripened cheese.</title>
        <authorList>
            <consortium name="US DOE Joint Genome Institute (JGI-PGF)"/>
            <person name="Walter F."/>
            <person name="Albersmeier A."/>
            <person name="Kalinowski J."/>
            <person name="Ruckert C."/>
        </authorList>
    </citation>
    <scope>NUCLEOTIDE SEQUENCE</scope>
    <source>
        <strain evidence="12">CGMCC 1.12777</strain>
    </source>
</reference>
<evidence type="ECO:0000259" key="9">
    <source>
        <dbReference type="Pfam" id="PF00924"/>
    </source>
</evidence>
<evidence type="ECO:0000256" key="1">
    <source>
        <dbReference type="ARBA" id="ARBA00004651"/>
    </source>
</evidence>
<comment type="function">
    <text evidence="7">May play a role in resistance to osmotic downshock.</text>
</comment>
<keyword evidence="3" id="KW-1003">Cell membrane</keyword>
<feature type="transmembrane region" description="Helical" evidence="8">
    <location>
        <begin position="66"/>
        <end position="89"/>
    </location>
</feature>
<evidence type="ECO:0000256" key="2">
    <source>
        <dbReference type="ARBA" id="ARBA00008017"/>
    </source>
</evidence>
<feature type="domain" description="Mechanosensitive ion channel MscS" evidence="9">
    <location>
        <begin position="112"/>
        <end position="176"/>
    </location>
</feature>
<keyword evidence="6 8" id="KW-0472">Membrane</keyword>
<dbReference type="InterPro" id="IPR023408">
    <property type="entry name" value="MscS_beta-dom_sf"/>
</dbReference>
<dbReference type="Pfam" id="PF21082">
    <property type="entry name" value="MS_channel_3rd"/>
    <property type="match status" value="1"/>
</dbReference>
<dbReference type="EMBL" id="BMFV01000001">
    <property type="protein sequence ID" value="GGH74142.1"/>
    <property type="molecule type" value="Genomic_DNA"/>
</dbReference>
<dbReference type="InterPro" id="IPR011014">
    <property type="entry name" value="MscS_channel_TM-2"/>
</dbReference>
<dbReference type="GO" id="GO:0005886">
    <property type="term" value="C:plasma membrane"/>
    <property type="evidence" value="ECO:0007669"/>
    <property type="project" value="UniProtKB-SubCell"/>
</dbReference>
<dbReference type="Pfam" id="PF00924">
    <property type="entry name" value="MS_channel_2nd"/>
    <property type="match status" value="1"/>
</dbReference>
<dbReference type="Gene3D" id="1.10.287.1260">
    <property type="match status" value="1"/>
</dbReference>
<evidence type="ECO:0000256" key="8">
    <source>
        <dbReference type="SAM" id="Phobius"/>
    </source>
</evidence>
<dbReference type="InterPro" id="IPR010920">
    <property type="entry name" value="LSM_dom_sf"/>
</dbReference>
<evidence type="ECO:0000256" key="6">
    <source>
        <dbReference type="ARBA" id="ARBA00023136"/>
    </source>
</evidence>
<dbReference type="SUPFAM" id="SSF82689">
    <property type="entry name" value="Mechanosensitive channel protein MscS (YggB), C-terminal domain"/>
    <property type="match status" value="1"/>
</dbReference>
<dbReference type="Pfam" id="PF21088">
    <property type="entry name" value="MS_channel_1st"/>
    <property type="match status" value="1"/>
</dbReference>
<evidence type="ECO:0000256" key="4">
    <source>
        <dbReference type="ARBA" id="ARBA00022692"/>
    </source>
</evidence>
<feature type="transmembrane region" description="Helical" evidence="8">
    <location>
        <begin position="95"/>
        <end position="124"/>
    </location>
</feature>
<reference evidence="12" key="2">
    <citation type="submission" date="2020-09" db="EMBL/GenBank/DDBJ databases">
        <authorList>
            <person name="Sun Q."/>
            <person name="Zhou Y."/>
        </authorList>
    </citation>
    <scope>NUCLEOTIDE SEQUENCE</scope>
    <source>
        <strain evidence="12">CGMCC 1.12777</strain>
    </source>
</reference>
<dbReference type="FunFam" id="1.10.287.1260:FF:000005">
    <property type="entry name" value="Mechanosensitive ion channel family protein"/>
    <property type="match status" value="1"/>
</dbReference>
<feature type="domain" description="Mechanosensitive ion channel MscS C-terminal" evidence="10">
    <location>
        <begin position="183"/>
        <end position="266"/>
    </location>
</feature>
<keyword evidence="4 8" id="KW-0812">Transmembrane</keyword>
<keyword evidence="13" id="KW-1185">Reference proteome</keyword>
<comment type="caution">
    <text evidence="12">The sequence shown here is derived from an EMBL/GenBank/DDBJ whole genome shotgun (WGS) entry which is preliminary data.</text>
</comment>
<gene>
    <name evidence="12" type="primary">ykuT</name>
    <name evidence="12" type="ORF">GCM10007096_02080</name>
</gene>
<evidence type="ECO:0000256" key="3">
    <source>
        <dbReference type="ARBA" id="ARBA00022475"/>
    </source>
</evidence>
<dbReference type="Gene3D" id="3.30.70.100">
    <property type="match status" value="1"/>
</dbReference>
<comment type="subcellular location">
    <subcellularLocation>
        <location evidence="1">Cell membrane</location>
        <topology evidence="1">Multi-pass membrane protein</topology>
    </subcellularLocation>
</comment>
<dbReference type="Proteomes" id="UP000656813">
    <property type="component" value="Unassembled WGS sequence"/>
</dbReference>
<keyword evidence="5 8" id="KW-1133">Transmembrane helix</keyword>
<dbReference type="InterPro" id="IPR049142">
    <property type="entry name" value="MS_channel_1st"/>
</dbReference>
<sequence>MSLDIFNNLWEYLATNLGFKILKIILILILFFIFKGIGKKAINQAFKVYQEKQQATKARVYTMEKLVNNILSYVLIFIMIVMIFNTLGIHTASLIAGAGVVGLAIGFGAQGLVSDVVTGFFILLEKQMDVGEVVTIGSYNGIVEEVGLRTTQVRGFDGILHFIPNRNISSLSNHSRGNMRALVDIGISYDEDIDEALKVIQEVCEQVAQQEENIVEGPDVIGVQALNSSDVVLRVIAQTKNGEQFGVERTLKKAIKEALDAHNIEIPFPHQVMVHKQERSQG</sequence>
<organism evidence="12 13">
    <name type="scientific">Pullulanibacillus pueri</name>
    <dbReference type="NCBI Taxonomy" id="1437324"/>
    <lineage>
        <taxon>Bacteria</taxon>
        <taxon>Bacillati</taxon>
        <taxon>Bacillota</taxon>
        <taxon>Bacilli</taxon>
        <taxon>Bacillales</taxon>
        <taxon>Sporolactobacillaceae</taxon>
        <taxon>Pullulanibacillus</taxon>
    </lineage>
</organism>
<evidence type="ECO:0000259" key="11">
    <source>
        <dbReference type="Pfam" id="PF21088"/>
    </source>
</evidence>
<evidence type="ECO:0000256" key="7">
    <source>
        <dbReference type="ARBA" id="ARBA00059688"/>
    </source>
</evidence>
<dbReference type="InterPro" id="IPR045276">
    <property type="entry name" value="YbiO_bact"/>
</dbReference>
<evidence type="ECO:0000259" key="10">
    <source>
        <dbReference type="Pfam" id="PF21082"/>
    </source>
</evidence>
<accession>A0A8J2ZSN5</accession>
<dbReference type="FunFam" id="3.30.70.100:FF:000018">
    <property type="entry name" value="MscS mechanosensitive ion channel"/>
    <property type="match status" value="1"/>
</dbReference>
<dbReference type="SUPFAM" id="SSF50182">
    <property type="entry name" value="Sm-like ribonucleoproteins"/>
    <property type="match status" value="1"/>
</dbReference>
<name>A0A8J2ZSN5_9BACL</name>
<dbReference type="PANTHER" id="PTHR30460">
    <property type="entry name" value="MODERATE CONDUCTANCE MECHANOSENSITIVE CHANNEL YBIO"/>
    <property type="match status" value="1"/>
</dbReference>
<dbReference type="InterPro" id="IPR049278">
    <property type="entry name" value="MS_channel_C"/>
</dbReference>
<dbReference type="AlphaFoldDB" id="A0A8J2ZSN5"/>
<protein>
    <submittedName>
        <fullName evidence="12">Putative MscS family protein YkuT</fullName>
    </submittedName>
</protein>
<comment type="similarity">
    <text evidence="2">Belongs to the MscS (TC 1.A.23) family.</text>
</comment>
<feature type="transmembrane region" description="Helical" evidence="8">
    <location>
        <begin position="12"/>
        <end position="34"/>
    </location>
</feature>
<dbReference type="SUPFAM" id="SSF82861">
    <property type="entry name" value="Mechanosensitive channel protein MscS (YggB), transmembrane region"/>
    <property type="match status" value="1"/>
</dbReference>
<proteinExistence type="inferred from homology"/>
<evidence type="ECO:0000313" key="12">
    <source>
        <dbReference type="EMBL" id="GGH74142.1"/>
    </source>
</evidence>
<dbReference type="InterPro" id="IPR011066">
    <property type="entry name" value="MscS_channel_C_sf"/>
</dbReference>
<feature type="domain" description="Mechanosensitive ion channel transmembrane helices 2/3" evidence="11">
    <location>
        <begin position="69"/>
        <end position="110"/>
    </location>
</feature>
<dbReference type="FunFam" id="2.30.30.60:FF:000001">
    <property type="entry name" value="MscS Mechanosensitive ion channel"/>
    <property type="match status" value="1"/>
</dbReference>
<dbReference type="GO" id="GO:0008381">
    <property type="term" value="F:mechanosensitive monoatomic ion channel activity"/>
    <property type="evidence" value="ECO:0007669"/>
    <property type="project" value="InterPro"/>
</dbReference>
<evidence type="ECO:0000256" key="5">
    <source>
        <dbReference type="ARBA" id="ARBA00022989"/>
    </source>
</evidence>
<dbReference type="PANTHER" id="PTHR30460:SF0">
    <property type="entry name" value="MODERATE CONDUCTANCE MECHANOSENSITIVE CHANNEL YBIO"/>
    <property type="match status" value="1"/>
</dbReference>
<evidence type="ECO:0000313" key="13">
    <source>
        <dbReference type="Proteomes" id="UP000656813"/>
    </source>
</evidence>
<dbReference type="InterPro" id="IPR006685">
    <property type="entry name" value="MscS_channel_2nd"/>
</dbReference>